<name>A0ABS5SFY9_9BACT</name>
<dbReference type="CDD" id="cd03801">
    <property type="entry name" value="GT4_PimA-like"/>
    <property type="match status" value="1"/>
</dbReference>
<dbReference type="Gene3D" id="3.40.50.2000">
    <property type="entry name" value="Glycogen Phosphorylase B"/>
    <property type="match status" value="2"/>
</dbReference>
<reference evidence="2 3" key="1">
    <citation type="submission" date="2021-05" db="EMBL/GenBank/DDBJ databases">
        <title>The draft genome of Geobacter luticola JCM 17780.</title>
        <authorList>
            <person name="Xu Z."/>
            <person name="Masuda Y."/>
            <person name="Itoh H."/>
            <person name="Senoo K."/>
        </authorList>
    </citation>
    <scope>NUCLEOTIDE SEQUENCE [LARGE SCALE GENOMIC DNA]</scope>
    <source>
        <strain evidence="2 3">JCM 17780</strain>
    </source>
</reference>
<evidence type="ECO:0000259" key="1">
    <source>
        <dbReference type="Pfam" id="PF00534"/>
    </source>
</evidence>
<dbReference type="Pfam" id="PF00534">
    <property type="entry name" value="Glycos_transf_1"/>
    <property type="match status" value="1"/>
</dbReference>
<protein>
    <submittedName>
        <fullName evidence="2">Glycosyltransferase family 4 protein</fullName>
    </submittedName>
</protein>
<dbReference type="Proteomes" id="UP000756860">
    <property type="component" value="Unassembled WGS sequence"/>
</dbReference>
<feature type="domain" description="Glycosyl transferase family 1" evidence="1">
    <location>
        <begin position="211"/>
        <end position="374"/>
    </location>
</feature>
<sequence>MKLAYLTNYFPSLTETFIYREVMELQRRNYSIDVYSLRKPDRNDISQEAVGLYDATRYLLPIDVLYLCKCHLKYLFGRPLRYVMTLCKMLTGTHKNLKGRIRSLMHFGEGVVLADMMSKAGVTHIHSHYASQSTSVARVIHLLAGLPYSFTGHAHDIWHDQLLLPQKLAEAKFVVTCSHFGRQWLLKQIDRDVSGKVHVVYHGLDTRKFTPPVNEKRKKNLVLSVGRLDEIKGHPDLIRACAILRDKNFDFECAIVGEGPMRSELEKLVAACQLEEYVKLIGALPQEEIITCYQSAWVFALPCVTVNDGRQDGLPNVLMEAMSCGLPVITTKCTAQTELIEHERNGLLISPHQPEELANAIMELCEDVGLRDLLRMDARLKMEQEFDNQKTIEPLLRLYDQYL</sequence>
<dbReference type="PANTHER" id="PTHR45947">
    <property type="entry name" value="SULFOQUINOVOSYL TRANSFERASE SQD2"/>
    <property type="match status" value="1"/>
</dbReference>
<dbReference type="SUPFAM" id="SSF53756">
    <property type="entry name" value="UDP-Glycosyltransferase/glycogen phosphorylase"/>
    <property type="match status" value="1"/>
</dbReference>
<accession>A0ABS5SFY9</accession>
<dbReference type="PANTHER" id="PTHR45947:SF14">
    <property type="entry name" value="SLL1723 PROTEIN"/>
    <property type="match status" value="1"/>
</dbReference>
<comment type="caution">
    <text evidence="2">The sequence shown here is derived from an EMBL/GenBank/DDBJ whole genome shotgun (WGS) entry which is preliminary data.</text>
</comment>
<proteinExistence type="predicted"/>
<dbReference type="RefSeq" id="WP_214174922.1">
    <property type="nucleotide sequence ID" value="NZ_JAHCVK010000002.1"/>
</dbReference>
<evidence type="ECO:0000313" key="3">
    <source>
        <dbReference type="Proteomes" id="UP000756860"/>
    </source>
</evidence>
<keyword evidence="3" id="KW-1185">Reference proteome</keyword>
<dbReference type="InterPro" id="IPR050194">
    <property type="entry name" value="Glycosyltransferase_grp1"/>
</dbReference>
<gene>
    <name evidence="2" type="ORF">KI810_07680</name>
</gene>
<organism evidence="2 3">
    <name type="scientific">Geomobilimonas luticola</name>
    <dbReference type="NCBI Taxonomy" id="1114878"/>
    <lineage>
        <taxon>Bacteria</taxon>
        <taxon>Pseudomonadati</taxon>
        <taxon>Thermodesulfobacteriota</taxon>
        <taxon>Desulfuromonadia</taxon>
        <taxon>Geobacterales</taxon>
        <taxon>Geobacteraceae</taxon>
        <taxon>Geomobilimonas</taxon>
    </lineage>
</organism>
<dbReference type="InterPro" id="IPR001296">
    <property type="entry name" value="Glyco_trans_1"/>
</dbReference>
<dbReference type="EMBL" id="JAHCVK010000002">
    <property type="protein sequence ID" value="MBT0652932.1"/>
    <property type="molecule type" value="Genomic_DNA"/>
</dbReference>
<evidence type="ECO:0000313" key="2">
    <source>
        <dbReference type="EMBL" id="MBT0652932.1"/>
    </source>
</evidence>